<evidence type="ECO:0000313" key="1">
    <source>
        <dbReference type="EMBL" id="RLZ09771.1"/>
    </source>
</evidence>
<dbReference type="AlphaFoldDB" id="A0A3L9MAC4"/>
<protein>
    <submittedName>
        <fullName evidence="1">Uncharacterized protein</fullName>
    </submittedName>
</protein>
<dbReference type="EMBL" id="RDOJ01000009">
    <property type="protein sequence ID" value="RLZ09771.1"/>
    <property type="molecule type" value="Genomic_DNA"/>
</dbReference>
<proteinExistence type="predicted"/>
<reference evidence="1 2" key="1">
    <citation type="submission" date="2018-10" db="EMBL/GenBank/DDBJ databases">
        <authorList>
            <person name="Chen X."/>
        </authorList>
    </citation>
    <scope>NUCLEOTIDE SEQUENCE [LARGE SCALE GENOMIC DNA]</scope>
    <source>
        <strain evidence="1 2">YIM 102668</strain>
    </source>
</reference>
<comment type="caution">
    <text evidence="1">The sequence shown here is derived from an EMBL/GenBank/DDBJ whole genome shotgun (WGS) entry which is preliminary data.</text>
</comment>
<organism evidence="1 2">
    <name type="scientific">Faecalibacter macacae</name>
    <dbReference type="NCBI Taxonomy" id="1859289"/>
    <lineage>
        <taxon>Bacteria</taxon>
        <taxon>Pseudomonadati</taxon>
        <taxon>Bacteroidota</taxon>
        <taxon>Flavobacteriia</taxon>
        <taxon>Flavobacteriales</taxon>
        <taxon>Weeksellaceae</taxon>
        <taxon>Faecalibacter</taxon>
    </lineage>
</organism>
<dbReference type="RefSeq" id="WP_121934724.1">
    <property type="nucleotide sequence ID" value="NZ_RDOJ01000009.1"/>
</dbReference>
<gene>
    <name evidence="1" type="ORF">EAH69_08265</name>
</gene>
<keyword evidence="2" id="KW-1185">Reference proteome</keyword>
<name>A0A3L9MAC4_9FLAO</name>
<dbReference type="OrthoDB" id="1452101at2"/>
<evidence type="ECO:0000313" key="2">
    <source>
        <dbReference type="Proteomes" id="UP000275348"/>
    </source>
</evidence>
<sequence length="327" mass="37068">MNSFKKILLTTAIITGNYTFSQQTVVLTDLPATYNQSYDLRGVWSIKNNEDNKSFVINGSQIINNTNSRSNDLELTVHFIPVDPEKNSTVRIDANKLTHKLNKETVLGQVDGNRNSFNNIRIAFTQLEISHLPQGSYKTIVVLRDKNTKEIKNYKVLDNRLEYIDDHYELVKENSYMINGEKADNTLSNVYSTVKSSLSLAYVPNQKVLAGDWKLDVDFSTLSVVINGNNNSIQNRTLSDTNELKLLVYFSENPANEFTTVEGYELLNVDIKPISKISELKNPVIKTNITKAIPSGEYYPILVLTEADENGEYKVKSAIRFTDKYTL</sequence>
<accession>A0A3L9MAC4</accession>
<dbReference type="Proteomes" id="UP000275348">
    <property type="component" value="Unassembled WGS sequence"/>
</dbReference>